<name>A0A9Q1JUD6_9CARY</name>
<dbReference type="AlphaFoldDB" id="A0A9Q1JUD6"/>
<comment type="caution">
    <text evidence="7">The sequence shown here is derived from an EMBL/GenBank/DDBJ whole genome shotgun (WGS) entry which is preliminary data.</text>
</comment>
<dbReference type="PANTHER" id="PTHR11941:SF84">
    <property type="entry name" value="ENOYL-COA DELTA ISOMERASE 1, PEROXISOMAL"/>
    <property type="match status" value="1"/>
</dbReference>
<dbReference type="Pfam" id="PF00378">
    <property type="entry name" value="ECH_1"/>
    <property type="match status" value="1"/>
</dbReference>
<sequence length="307" mass="33104">MCTLEKRGSLYILTLTGAGDEHRLNPALIAAIRSCLSQIKSEISRSKSPPPAALITTAEGKFFSDGYDVKFADSSPSPLQTKIYMDAQLRALVSDLVSLPMPTIAAVTGHASAAGFILAIAHDCVVMRRERGFLYMSELDIGLVIPEWFVKMVNAKIGSPAARRAVMMRAAKVTAQMGREMGVVDVVAEGEKGTVEAAVKGAEELLKKGSNGEVYGENRKVFLKEVLEVIGAVDGVELDGRIRLKKAATVLMNRKLITVSIQSANFSGVFLALQNKIRGRMVDHGPLNGKWSQERVPSMFLVAVSGL</sequence>
<reference evidence="7" key="1">
    <citation type="submission" date="2022-04" db="EMBL/GenBank/DDBJ databases">
        <title>Carnegiea gigantea Genome sequencing and assembly v2.</title>
        <authorList>
            <person name="Copetti D."/>
            <person name="Sanderson M.J."/>
            <person name="Burquez A."/>
            <person name="Wojciechowski M.F."/>
        </authorList>
    </citation>
    <scope>NUCLEOTIDE SEQUENCE</scope>
    <source>
        <strain evidence="7">SGP5-SGP5p</strain>
        <tissue evidence="7">Aerial part</tissue>
    </source>
</reference>
<dbReference type="OrthoDB" id="410701at2759"/>
<gene>
    <name evidence="7" type="ORF">Cgig2_026751</name>
</gene>
<evidence type="ECO:0000313" key="8">
    <source>
        <dbReference type="Proteomes" id="UP001153076"/>
    </source>
</evidence>
<dbReference type="InterPro" id="IPR029045">
    <property type="entry name" value="ClpP/crotonase-like_dom_sf"/>
</dbReference>
<evidence type="ECO:0000313" key="7">
    <source>
        <dbReference type="EMBL" id="KAJ8431154.1"/>
    </source>
</evidence>
<evidence type="ECO:0000256" key="5">
    <source>
        <dbReference type="ARBA" id="ARBA00012064"/>
    </source>
</evidence>
<comment type="similarity">
    <text evidence="4">Belongs to the enoyl-CoA hydratase/isomerase family.</text>
</comment>
<dbReference type="Proteomes" id="UP001153076">
    <property type="component" value="Unassembled WGS sequence"/>
</dbReference>
<dbReference type="GO" id="GO:0004165">
    <property type="term" value="F:delta(3)-delta(2)-enoyl-CoA isomerase activity"/>
    <property type="evidence" value="ECO:0007669"/>
    <property type="project" value="UniProtKB-EC"/>
</dbReference>
<dbReference type="PANTHER" id="PTHR11941">
    <property type="entry name" value="ENOYL-COA HYDRATASE-RELATED"/>
    <property type="match status" value="1"/>
</dbReference>
<evidence type="ECO:0000256" key="3">
    <source>
        <dbReference type="ARBA" id="ARBA00005005"/>
    </source>
</evidence>
<keyword evidence="6" id="KW-0443">Lipid metabolism</keyword>
<organism evidence="7 8">
    <name type="scientific">Carnegiea gigantea</name>
    <dbReference type="NCBI Taxonomy" id="171969"/>
    <lineage>
        <taxon>Eukaryota</taxon>
        <taxon>Viridiplantae</taxon>
        <taxon>Streptophyta</taxon>
        <taxon>Embryophyta</taxon>
        <taxon>Tracheophyta</taxon>
        <taxon>Spermatophyta</taxon>
        <taxon>Magnoliopsida</taxon>
        <taxon>eudicotyledons</taxon>
        <taxon>Gunneridae</taxon>
        <taxon>Pentapetalae</taxon>
        <taxon>Caryophyllales</taxon>
        <taxon>Cactineae</taxon>
        <taxon>Cactaceae</taxon>
        <taxon>Cactoideae</taxon>
        <taxon>Echinocereeae</taxon>
        <taxon>Carnegiea</taxon>
    </lineage>
</organism>
<comment type="catalytic activity">
    <reaction evidence="1">
        <text>a (3Z)-enoyl-CoA = a 4-saturated (2E)-enoyl-CoA</text>
        <dbReference type="Rhea" id="RHEA:45900"/>
        <dbReference type="ChEBI" id="CHEBI:85097"/>
        <dbReference type="ChEBI" id="CHEBI:85489"/>
        <dbReference type="EC" id="5.3.3.8"/>
    </reaction>
</comment>
<accession>A0A9Q1JUD6</accession>
<dbReference type="GO" id="GO:0006635">
    <property type="term" value="P:fatty acid beta-oxidation"/>
    <property type="evidence" value="ECO:0007669"/>
    <property type="project" value="TreeGrafter"/>
</dbReference>
<evidence type="ECO:0000256" key="6">
    <source>
        <dbReference type="ARBA" id="ARBA00023098"/>
    </source>
</evidence>
<dbReference type="FunFam" id="3.90.226.10:FF:000049">
    <property type="entry name" value="Enoyl-CoA delta isomerase 3"/>
    <property type="match status" value="1"/>
</dbReference>
<protein>
    <recommendedName>
        <fullName evidence="5">Delta(3)-Delta(2)-enoyl-CoA isomerase</fullName>
        <ecNumber evidence="5">5.3.3.8</ecNumber>
    </recommendedName>
</protein>
<comment type="catalytic activity">
    <reaction evidence="2">
        <text>a (3E)-enoyl-CoA = a 4-saturated (2E)-enoyl-CoA</text>
        <dbReference type="Rhea" id="RHEA:45228"/>
        <dbReference type="ChEBI" id="CHEBI:58521"/>
        <dbReference type="ChEBI" id="CHEBI:85097"/>
        <dbReference type="EC" id="5.3.3.8"/>
    </reaction>
</comment>
<dbReference type="Gene3D" id="3.90.226.10">
    <property type="entry name" value="2-enoyl-CoA Hydratase, Chain A, domain 1"/>
    <property type="match status" value="1"/>
</dbReference>
<dbReference type="EC" id="5.3.3.8" evidence="5"/>
<dbReference type="CDD" id="cd06558">
    <property type="entry name" value="crotonase-like"/>
    <property type="match status" value="1"/>
</dbReference>
<dbReference type="EMBL" id="JAKOGI010000715">
    <property type="protein sequence ID" value="KAJ8431154.1"/>
    <property type="molecule type" value="Genomic_DNA"/>
</dbReference>
<dbReference type="GO" id="GO:0005777">
    <property type="term" value="C:peroxisome"/>
    <property type="evidence" value="ECO:0007669"/>
    <property type="project" value="TreeGrafter"/>
</dbReference>
<evidence type="ECO:0000256" key="4">
    <source>
        <dbReference type="ARBA" id="ARBA00005254"/>
    </source>
</evidence>
<proteinExistence type="inferred from homology"/>
<evidence type="ECO:0000256" key="2">
    <source>
        <dbReference type="ARBA" id="ARBA00000765"/>
    </source>
</evidence>
<comment type="pathway">
    <text evidence="3">Lipid metabolism; fatty acid beta-oxidation.</text>
</comment>
<evidence type="ECO:0000256" key="1">
    <source>
        <dbReference type="ARBA" id="ARBA00000452"/>
    </source>
</evidence>
<keyword evidence="8" id="KW-1185">Reference proteome</keyword>
<dbReference type="SUPFAM" id="SSF52096">
    <property type="entry name" value="ClpP/crotonase"/>
    <property type="match status" value="1"/>
</dbReference>
<dbReference type="InterPro" id="IPR001753">
    <property type="entry name" value="Enoyl-CoA_hydra/iso"/>
</dbReference>